<keyword evidence="7 8" id="KW-0234">DNA repair</keyword>
<evidence type="ECO:0000313" key="12">
    <source>
        <dbReference type="EMBL" id="PKN02727.1"/>
    </source>
</evidence>
<dbReference type="NCBIfam" id="NF003589">
    <property type="entry name" value="PRK05254.1-2"/>
    <property type="match status" value="1"/>
</dbReference>
<evidence type="ECO:0000256" key="10">
    <source>
        <dbReference type="RuleBase" id="RU003780"/>
    </source>
</evidence>
<dbReference type="InterPro" id="IPR005122">
    <property type="entry name" value="Uracil-DNA_glycosylase-like"/>
</dbReference>
<dbReference type="AlphaFoldDB" id="A0A2N2F3I8"/>
<comment type="subcellular location">
    <subcellularLocation>
        <location evidence="8">Cytoplasm</location>
    </subcellularLocation>
</comment>
<comment type="similarity">
    <text evidence="3 8 10">Belongs to the uracil-DNA glycosylase (UDG) superfamily. UNG family.</text>
</comment>
<evidence type="ECO:0000313" key="13">
    <source>
        <dbReference type="Proteomes" id="UP000233417"/>
    </source>
</evidence>
<dbReference type="EC" id="3.2.2.27" evidence="4 8"/>
<dbReference type="NCBIfam" id="NF003588">
    <property type="entry name" value="PRK05254.1-1"/>
    <property type="match status" value="1"/>
</dbReference>
<evidence type="ECO:0000256" key="1">
    <source>
        <dbReference type="ARBA" id="ARBA00001400"/>
    </source>
</evidence>
<dbReference type="InterPro" id="IPR002043">
    <property type="entry name" value="UDG_fam1"/>
</dbReference>
<reference evidence="12 13" key="1">
    <citation type="journal article" date="2017" name="ISME J.">
        <title>Potential for microbial H2 and metal transformations associated with novel bacteria and archaea in deep terrestrial subsurface sediments.</title>
        <authorList>
            <person name="Hernsdorf A.W."/>
            <person name="Amano Y."/>
            <person name="Miyakawa K."/>
            <person name="Ise K."/>
            <person name="Suzuki Y."/>
            <person name="Anantharaman K."/>
            <person name="Probst A."/>
            <person name="Burstein D."/>
            <person name="Thomas B.C."/>
            <person name="Banfield J.F."/>
        </authorList>
    </citation>
    <scope>NUCLEOTIDE SEQUENCE [LARGE SCALE GENOMIC DNA]</scope>
    <source>
        <strain evidence="12">HGW-Dojkabacteria-1</strain>
    </source>
</reference>
<evidence type="ECO:0000256" key="6">
    <source>
        <dbReference type="ARBA" id="ARBA00022801"/>
    </source>
</evidence>
<protein>
    <recommendedName>
        <fullName evidence="4 8">Uracil-DNA glycosylase</fullName>
        <shortName evidence="8">UDG</shortName>
        <ecNumber evidence="4 8">3.2.2.27</ecNumber>
    </recommendedName>
</protein>
<dbReference type="InterPro" id="IPR018085">
    <property type="entry name" value="Ura-DNA_Glyclase_AS"/>
</dbReference>
<evidence type="ECO:0000256" key="4">
    <source>
        <dbReference type="ARBA" id="ARBA00012030"/>
    </source>
</evidence>
<dbReference type="SMART" id="SM00986">
    <property type="entry name" value="UDG"/>
    <property type="match status" value="1"/>
</dbReference>
<evidence type="ECO:0000256" key="8">
    <source>
        <dbReference type="HAMAP-Rule" id="MF_00148"/>
    </source>
</evidence>
<dbReference type="SUPFAM" id="SSF52141">
    <property type="entry name" value="Uracil-DNA glycosylase-like"/>
    <property type="match status" value="1"/>
</dbReference>
<keyword evidence="6 8" id="KW-0378">Hydrolase</keyword>
<name>A0A2N2F3I8_9BACT</name>
<feature type="active site" description="Proton acceptor" evidence="8 9">
    <location>
        <position position="43"/>
    </location>
</feature>
<dbReference type="NCBIfam" id="NF003591">
    <property type="entry name" value="PRK05254.1-4"/>
    <property type="match status" value="1"/>
</dbReference>
<feature type="domain" description="Uracil-DNA glycosylase-like" evidence="11">
    <location>
        <begin position="28"/>
        <end position="188"/>
    </location>
</feature>
<dbReference type="PANTHER" id="PTHR11264">
    <property type="entry name" value="URACIL-DNA GLYCOSYLASE"/>
    <property type="match status" value="1"/>
</dbReference>
<comment type="catalytic activity">
    <reaction evidence="1 8 10">
        <text>Hydrolyzes single-stranded DNA or mismatched double-stranded DNA and polynucleotides, releasing free uracil.</text>
        <dbReference type="EC" id="3.2.2.27"/>
    </reaction>
</comment>
<dbReference type="GO" id="GO:0004844">
    <property type="term" value="F:uracil DNA N-glycosylase activity"/>
    <property type="evidence" value="ECO:0007669"/>
    <property type="project" value="UniProtKB-UniRule"/>
</dbReference>
<organism evidence="12 13">
    <name type="scientific">Candidatus Dojkabacteria bacterium HGW-Dojkabacteria-1</name>
    <dbReference type="NCBI Taxonomy" id="2013761"/>
    <lineage>
        <taxon>Bacteria</taxon>
        <taxon>Candidatus Dojkabacteria</taxon>
    </lineage>
</organism>
<dbReference type="FunFam" id="3.40.470.10:FF:000001">
    <property type="entry name" value="Uracil-DNA glycosylase"/>
    <property type="match status" value="1"/>
</dbReference>
<dbReference type="HAMAP" id="MF_00148">
    <property type="entry name" value="UDG"/>
    <property type="match status" value="1"/>
</dbReference>
<keyword evidence="5 8" id="KW-0227">DNA damage</keyword>
<dbReference type="InterPro" id="IPR036895">
    <property type="entry name" value="Uracil-DNA_glycosylase-like_sf"/>
</dbReference>
<gene>
    <name evidence="8" type="primary">ung</name>
    <name evidence="12" type="ORF">CVU76_01685</name>
</gene>
<accession>A0A2N2F3I8</accession>
<evidence type="ECO:0000256" key="5">
    <source>
        <dbReference type="ARBA" id="ARBA00022763"/>
    </source>
</evidence>
<comment type="function">
    <text evidence="2 8 10">Excises uracil residues from the DNA which can arise as a result of misincorporation of dUMP residues by DNA polymerase or due to deamination of cytosine.</text>
</comment>
<dbReference type="EMBL" id="PHAO01000001">
    <property type="protein sequence ID" value="PKN02727.1"/>
    <property type="molecule type" value="Genomic_DNA"/>
</dbReference>
<dbReference type="Gene3D" id="3.40.470.10">
    <property type="entry name" value="Uracil-DNA glycosylase-like domain"/>
    <property type="match status" value="1"/>
</dbReference>
<evidence type="ECO:0000256" key="7">
    <source>
        <dbReference type="ARBA" id="ARBA00023204"/>
    </source>
</evidence>
<evidence type="ECO:0000256" key="3">
    <source>
        <dbReference type="ARBA" id="ARBA00008184"/>
    </source>
</evidence>
<comment type="caution">
    <text evidence="12">The sequence shown here is derived from an EMBL/GenBank/DDBJ whole genome shotgun (WGS) entry which is preliminary data.</text>
</comment>
<dbReference type="SMART" id="SM00987">
    <property type="entry name" value="UreE_C"/>
    <property type="match status" value="1"/>
</dbReference>
<evidence type="ECO:0000256" key="2">
    <source>
        <dbReference type="ARBA" id="ARBA00002631"/>
    </source>
</evidence>
<keyword evidence="8" id="KW-0963">Cytoplasm</keyword>
<proteinExistence type="inferred from homology"/>
<dbReference type="NCBIfam" id="TIGR00628">
    <property type="entry name" value="ung"/>
    <property type="match status" value="1"/>
</dbReference>
<dbReference type="GO" id="GO:0097510">
    <property type="term" value="P:base-excision repair, AP site formation via deaminated base removal"/>
    <property type="evidence" value="ECO:0007669"/>
    <property type="project" value="TreeGrafter"/>
</dbReference>
<dbReference type="PANTHER" id="PTHR11264:SF0">
    <property type="entry name" value="URACIL-DNA GLYCOSYLASE"/>
    <property type="match status" value="1"/>
</dbReference>
<evidence type="ECO:0000256" key="9">
    <source>
        <dbReference type="PROSITE-ProRule" id="PRU10072"/>
    </source>
</evidence>
<dbReference type="NCBIfam" id="NF003592">
    <property type="entry name" value="PRK05254.1-5"/>
    <property type="match status" value="1"/>
</dbReference>
<sequence length="201" mass="22803">MIRTKILDSVDFDQTIYPSKELIFRALELTPFENIKVVILGQDPYHGEGEANGLAFSVNKGIKLPPSLRNIYKELESDLGIKTPNHGDLTSWASQGVLLLNSVLTVEKDRPASHRNIGWEEYTDSIIREISEKKENIVFILWGKYAQSKKDLIDVRKHLVISSPHPSPFSANRGFFGSKPFSTTNTYLKSKGKKEIDWRVT</sequence>
<evidence type="ECO:0000259" key="11">
    <source>
        <dbReference type="SMART" id="SM00986"/>
    </source>
</evidence>
<dbReference type="PROSITE" id="PS00130">
    <property type="entry name" value="U_DNA_GLYCOSYLASE"/>
    <property type="match status" value="1"/>
</dbReference>
<dbReference type="Proteomes" id="UP000233417">
    <property type="component" value="Unassembled WGS sequence"/>
</dbReference>
<dbReference type="GO" id="GO:0005737">
    <property type="term" value="C:cytoplasm"/>
    <property type="evidence" value="ECO:0007669"/>
    <property type="project" value="UniProtKB-SubCell"/>
</dbReference>
<dbReference type="CDD" id="cd10027">
    <property type="entry name" value="UDG-F1-like"/>
    <property type="match status" value="1"/>
</dbReference>
<dbReference type="Pfam" id="PF03167">
    <property type="entry name" value="UDG"/>
    <property type="match status" value="1"/>
</dbReference>